<organism evidence="2 3">
    <name type="scientific">Pelosinus baikalensis</name>
    <dbReference type="NCBI Taxonomy" id="2892015"/>
    <lineage>
        <taxon>Bacteria</taxon>
        <taxon>Bacillati</taxon>
        <taxon>Bacillota</taxon>
        <taxon>Negativicutes</taxon>
        <taxon>Selenomonadales</taxon>
        <taxon>Sporomusaceae</taxon>
        <taxon>Pelosinus</taxon>
    </lineage>
</organism>
<evidence type="ECO:0000313" key="1">
    <source>
        <dbReference type="EMBL" id="MCC5465136.1"/>
    </source>
</evidence>
<keyword evidence="3" id="KW-1185">Reference proteome</keyword>
<sequence>MVNNFIRTQVHIDVARDMEYTNGILPSKLAVDGLHLDIEGKNKIAAAVNANWARITELAQQSSIE</sequence>
<protein>
    <submittedName>
        <fullName evidence="2">Uncharacterized protein</fullName>
    </submittedName>
</protein>
<accession>A0ABS8HTP2</accession>
<reference evidence="2" key="1">
    <citation type="submission" date="2021-11" db="EMBL/GenBank/DDBJ databases">
        <title>Description of a new species Pelosinus isolated from the bottom sediments of Lake Baikal.</title>
        <authorList>
            <person name="Zakharyuk A."/>
        </authorList>
    </citation>
    <scope>NUCLEOTIDE SEQUENCE</scope>
    <source>
        <strain evidence="2">Bkl1</strain>
    </source>
</reference>
<evidence type="ECO:0000313" key="3">
    <source>
        <dbReference type="Proteomes" id="UP001165492"/>
    </source>
</evidence>
<dbReference type="Proteomes" id="UP001165492">
    <property type="component" value="Unassembled WGS sequence"/>
</dbReference>
<name>A0ABS8HTP2_9FIRM</name>
<proteinExistence type="predicted"/>
<evidence type="ECO:0000313" key="2">
    <source>
        <dbReference type="EMBL" id="MCC5465249.1"/>
    </source>
</evidence>
<dbReference type="RefSeq" id="WP_229534490.1">
    <property type="nucleotide sequence ID" value="NZ_JAJHJB010000007.1"/>
</dbReference>
<gene>
    <name evidence="1" type="ORF">LMF89_07150</name>
    <name evidence="2" type="ORF">LMF89_07715</name>
</gene>
<dbReference type="EMBL" id="JAJHJB010000007">
    <property type="protein sequence ID" value="MCC5465136.1"/>
    <property type="molecule type" value="Genomic_DNA"/>
</dbReference>
<dbReference type="EMBL" id="JAJHJB010000007">
    <property type="protein sequence ID" value="MCC5465249.1"/>
    <property type="molecule type" value="Genomic_DNA"/>
</dbReference>
<comment type="caution">
    <text evidence="2">The sequence shown here is derived from an EMBL/GenBank/DDBJ whole genome shotgun (WGS) entry which is preliminary data.</text>
</comment>